<organism evidence="2 3">
    <name type="scientific">Dichomitus squalens (strain LYAD-421)</name>
    <name type="common">Western red white-rot fungus</name>
    <dbReference type="NCBI Taxonomy" id="732165"/>
    <lineage>
        <taxon>Eukaryota</taxon>
        <taxon>Fungi</taxon>
        <taxon>Dikarya</taxon>
        <taxon>Basidiomycota</taxon>
        <taxon>Agaricomycotina</taxon>
        <taxon>Agaricomycetes</taxon>
        <taxon>Polyporales</taxon>
        <taxon>Polyporaceae</taxon>
        <taxon>Dichomitus</taxon>
    </lineage>
</organism>
<evidence type="ECO:0000313" key="2">
    <source>
        <dbReference type="EMBL" id="EJF59203.1"/>
    </source>
</evidence>
<dbReference type="RefSeq" id="XP_007367987.1">
    <property type="nucleotide sequence ID" value="XM_007367925.1"/>
</dbReference>
<reference evidence="2 3" key="1">
    <citation type="journal article" date="2012" name="Science">
        <title>The Paleozoic origin of enzymatic lignin decomposition reconstructed from 31 fungal genomes.</title>
        <authorList>
            <person name="Floudas D."/>
            <person name="Binder M."/>
            <person name="Riley R."/>
            <person name="Barry K."/>
            <person name="Blanchette R.A."/>
            <person name="Henrissat B."/>
            <person name="Martinez A.T."/>
            <person name="Otillar R."/>
            <person name="Spatafora J.W."/>
            <person name="Yadav J.S."/>
            <person name="Aerts A."/>
            <person name="Benoit I."/>
            <person name="Boyd A."/>
            <person name="Carlson A."/>
            <person name="Copeland A."/>
            <person name="Coutinho P.M."/>
            <person name="de Vries R.P."/>
            <person name="Ferreira P."/>
            <person name="Findley K."/>
            <person name="Foster B."/>
            <person name="Gaskell J."/>
            <person name="Glotzer D."/>
            <person name="Gorecki P."/>
            <person name="Heitman J."/>
            <person name="Hesse C."/>
            <person name="Hori C."/>
            <person name="Igarashi K."/>
            <person name="Jurgens J.A."/>
            <person name="Kallen N."/>
            <person name="Kersten P."/>
            <person name="Kohler A."/>
            <person name="Kuees U."/>
            <person name="Kumar T.K.A."/>
            <person name="Kuo A."/>
            <person name="LaButti K."/>
            <person name="Larrondo L.F."/>
            <person name="Lindquist E."/>
            <person name="Ling A."/>
            <person name="Lombard V."/>
            <person name="Lucas S."/>
            <person name="Lundell T."/>
            <person name="Martin R."/>
            <person name="McLaughlin D.J."/>
            <person name="Morgenstern I."/>
            <person name="Morin E."/>
            <person name="Murat C."/>
            <person name="Nagy L.G."/>
            <person name="Nolan M."/>
            <person name="Ohm R.A."/>
            <person name="Patyshakuliyeva A."/>
            <person name="Rokas A."/>
            <person name="Ruiz-Duenas F.J."/>
            <person name="Sabat G."/>
            <person name="Salamov A."/>
            <person name="Samejima M."/>
            <person name="Schmutz J."/>
            <person name="Slot J.C."/>
            <person name="St John F."/>
            <person name="Stenlid J."/>
            <person name="Sun H."/>
            <person name="Sun S."/>
            <person name="Syed K."/>
            <person name="Tsang A."/>
            <person name="Wiebenga A."/>
            <person name="Young D."/>
            <person name="Pisabarro A."/>
            <person name="Eastwood D.C."/>
            <person name="Martin F."/>
            <person name="Cullen D."/>
            <person name="Grigoriev I.V."/>
            <person name="Hibbett D.S."/>
        </authorList>
    </citation>
    <scope>NUCLEOTIDE SEQUENCE [LARGE SCALE GENOMIC DNA]</scope>
    <source>
        <strain evidence="2 3">LYAD-421 SS1</strain>
    </source>
</reference>
<dbReference type="KEGG" id="dsq:DICSQDRAFT_172189"/>
<proteinExistence type="predicted"/>
<feature type="region of interest" description="Disordered" evidence="1">
    <location>
        <begin position="165"/>
        <end position="184"/>
    </location>
</feature>
<accession>R7STH7</accession>
<gene>
    <name evidence="2" type="ORF">DICSQDRAFT_172189</name>
</gene>
<dbReference type="GeneID" id="18839496"/>
<dbReference type="AlphaFoldDB" id="R7STH7"/>
<name>R7STH7_DICSQ</name>
<dbReference type="EMBL" id="JH719426">
    <property type="protein sequence ID" value="EJF59203.1"/>
    <property type="molecule type" value="Genomic_DNA"/>
</dbReference>
<protein>
    <submittedName>
        <fullName evidence="2">Uncharacterized protein</fullName>
    </submittedName>
</protein>
<sequence>MQIAAIDFVLAHVVQDDGYYTLWRVYISALIPDIAWLSSRHKHALPTTSSFNCYGDAGVQPPPNHDKLEKDTQKEVTHMLVAGCNKTRLSVDLRDRFRNAFLDVYQPAGCKPCDTMKKTHQGRGKDHGPAQPLRTATDDALASSNSVGSVRWKRRHTVQCLFRGGAENVPESDGPRGTPHMTGDEMVMNPDGETKEAEMQRIDSLNGTITIPNSAPSSSLSGLIDSLHTRTSLQHVVYGHERCFADFIAPLRY</sequence>
<feature type="region of interest" description="Disordered" evidence="1">
    <location>
        <begin position="118"/>
        <end position="146"/>
    </location>
</feature>
<dbReference type="Proteomes" id="UP000053319">
    <property type="component" value="Unassembled WGS sequence"/>
</dbReference>
<evidence type="ECO:0000256" key="1">
    <source>
        <dbReference type="SAM" id="MobiDB-lite"/>
    </source>
</evidence>
<dbReference type="HOGENOM" id="CLU_1098477_0_0_1"/>
<evidence type="ECO:0000313" key="3">
    <source>
        <dbReference type="Proteomes" id="UP000053319"/>
    </source>
</evidence>